<name>M0N0R2_9EURY</name>
<reference evidence="2 3" key="1">
    <citation type="journal article" date="2014" name="PLoS Genet.">
        <title>Phylogenetically driven sequencing of extremely halophilic archaea reveals strategies for static and dynamic osmo-response.</title>
        <authorList>
            <person name="Becker E.A."/>
            <person name="Seitzer P.M."/>
            <person name="Tritt A."/>
            <person name="Larsen D."/>
            <person name="Krusor M."/>
            <person name="Yao A.I."/>
            <person name="Wu D."/>
            <person name="Madern D."/>
            <person name="Eisen J.A."/>
            <person name="Darling A.E."/>
            <person name="Facciotti M.T."/>
        </authorList>
    </citation>
    <scope>NUCLEOTIDE SEQUENCE [LARGE SCALE GENOMIC DNA]</scope>
    <source>
        <strain evidence="2 3">DSM 8989</strain>
    </source>
</reference>
<dbReference type="OrthoDB" id="1018at2157"/>
<dbReference type="Pfam" id="PF13649">
    <property type="entry name" value="Methyltransf_25"/>
    <property type="match status" value="1"/>
</dbReference>
<evidence type="ECO:0000313" key="3">
    <source>
        <dbReference type="Proteomes" id="UP000011625"/>
    </source>
</evidence>
<dbReference type="AlphaFoldDB" id="M0N0R2"/>
<dbReference type="Proteomes" id="UP000011625">
    <property type="component" value="Unassembled WGS sequence"/>
</dbReference>
<dbReference type="Gene3D" id="3.40.50.150">
    <property type="entry name" value="Vaccinia Virus protein VP39"/>
    <property type="match status" value="1"/>
</dbReference>
<comment type="caution">
    <text evidence="2">The sequence shown here is derived from an EMBL/GenBank/DDBJ whole genome shotgun (WGS) entry which is preliminary data.</text>
</comment>
<organism evidence="2 3">
    <name type="scientific">Halococcus salifodinae DSM 8989</name>
    <dbReference type="NCBI Taxonomy" id="1227456"/>
    <lineage>
        <taxon>Archaea</taxon>
        <taxon>Methanobacteriati</taxon>
        <taxon>Methanobacteriota</taxon>
        <taxon>Stenosarchaea group</taxon>
        <taxon>Halobacteria</taxon>
        <taxon>Halobacteriales</taxon>
        <taxon>Halococcaceae</taxon>
        <taxon>Halococcus</taxon>
    </lineage>
</organism>
<dbReference type="CDD" id="cd02440">
    <property type="entry name" value="AdoMet_MTases"/>
    <property type="match status" value="1"/>
</dbReference>
<gene>
    <name evidence="2" type="ORF">C450_13437</name>
</gene>
<sequence length="285" mass="31011">MSDMDPESYYDELAEGEWERLDRDPVTRMEFANTTAYLARDLPESDRERSDADGRASSHVLDVGGAAGRYTVWLAERGHDVSLVDLSATQVALARENATERGLADHVTAEQGDMRALPFADDTFDAVCCLGGPLSHVVDADERACAMAELRRVARTDAPVFVSVIGRLAALQDIIKFNLDGSHGLLGPIAETGDYTADLVAERGDGEGWAECHFFRAAEFEAELEQAGFAVEQLVGLEGVAARMKHELSGADGEAIEDVRDVVRTLREDPVAVDFSEHILAVCRN</sequence>
<dbReference type="EMBL" id="AOME01000070">
    <property type="protein sequence ID" value="EMA50684.1"/>
    <property type="molecule type" value="Genomic_DNA"/>
</dbReference>
<dbReference type="SUPFAM" id="SSF53335">
    <property type="entry name" value="S-adenosyl-L-methionine-dependent methyltransferases"/>
    <property type="match status" value="1"/>
</dbReference>
<dbReference type="STRING" id="1227456.C450_13437"/>
<dbReference type="RefSeq" id="WP_005044151.1">
    <property type="nucleotide sequence ID" value="NZ_AOME01000070.1"/>
</dbReference>
<accession>M0N0R2</accession>
<keyword evidence="3" id="KW-1185">Reference proteome</keyword>
<dbReference type="PATRIC" id="fig|1227456.3.peg.2718"/>
<feature type="domain" description="Methyltransferase" evidence="1">
    <location>
        <begin position="60"/>
        <end position="155"/>
    </location>
</feature>
<protein>
    <recommendedName>
        <fullName evidence="1">Methyltransferase domain-containing protein</fullName>
    </recommendedName>
</protein>
<evidence type="ECO:0000259" key="1">
    <source>
        <dbReference type="Pfam" id="PF13649"/>
    </source>
</evidence>
<dbReference type="InterPro" id="IPR041698">
    <property type="entry name" value="Methyltransf_25"/>
</dbReference>
<proteinExistence type="predicted"/>
<dbReference type="InterPro" id="IPR029063">
    <property type="entry name" value="SAM-dependent_MTases_sf"/>
</dbReference>
<evidence type="ECO:0000313" key="2">
    <source>
        <dbReference type="EMBL" id="EMA50684.1"/>
    </source>
</evidence>
<dbReference type="PANTHER" id="PTHR43591">
    <property type="entry name" value="METHYLTRANSFERASE"/>
    <property type="match status" value="1"/>
</dbReference>